<organism evidence="1 2">
    <name type="scientific">Danio rerio</name>
    <name type="common">Zebrafish</name>
    <name type="synonym">Brachydanio rerio</name>
    <dbReference type="NCBI Taxonomy" id="7955"/>
    <lineage>
        <taxon>Eukaryota</taxon>
        <taxon>Metazoa</taxon>
        <taxon>Chordata</taxon>
        <taxon>Craniata</taxon>
        <taxon>Vertebrata</taxon>
        <taxon>Euteleostomi</taxon>
        <taxon>Actinopterygii</taxon>
        <taxon>Neopterygii</taxon>
        <taxon>Teleostei</taxon>
        <taxon>Ostariophysi</taxon>
        <taxon>Cypriniformes</taxon>
        <taxon>Danionidae</taxon>
        <taxon>Danioninae</taxon>
        <taxon>Danio</taxon>
    </lineage>
</organism>
<dbReference type="RefSeq" id="XP_073786467.1">
    <property type="nucleotide sequence ID" value="XM_073930366.1"/>
</dbReference>
<protein>
    <submittedName>
        <fullName evidence="2">Uncharacterized protein isoform X2</fullName>
    </submittedName>
</protein>
<name>A0AC58HWU5_DANRE</name>
<sequence length="306" mass="35102">MNASANLASGQTDSGCHVNPKRGHIEHHGTSHVQHQECWDPAYLAHQNTQYNETHQVTAYRAHEDTHEGHQDRHHQAHQDRHHQSHQDTYRAQLDTRYSPHLDPQYRAHQSTYYRDHQGTLSELVNERYMDQTSSQTASALVPSELSPFKRNVLKILLEIKNEQREQRAMIQQLQGAPIPIPLQAESSFAFPAQSLDDFDALEKMLQNDAETNRLICQLSLLGGLNLQDTVRRMLSHVLTNRLASHFNWAGRGKKRSFEASNLQKTMFRALRNTSQGKEASKTDFSEVVKKWLRYAPDRDGGSGRQ</sequence>
<gene>
    <name evidence="2" type="primary">LOC110440019</name>
</gene>
<evidence type="ECO:0000313" key="2">
    <source>
        <dbReference type="RefSeq" id="XP_073786467.1"/>
    </source>
</evidence>
<proteinExistence type="predicted"/>
<reference evidence="2" key="1">
    <citation type="submission" date="2025-08" db="UniProtKB">
        <authorList>
            <consortium name="RefSeq"/>
        </authorList>
    </citation>
    <scope>IDENTIFICATION</scope>
    <source>
        <strain evidence="2">Tuebingen</strain>
        <tissue evidence="2">Fibroblasts and whole tissue</tissue>
    </source>
</reference>
<accession>A0AC58HWU5</accession>
<dbReference type="Proteomes" id="UP000000437">
    <property type="component" value="Chromosome 18"/>
</dbReference>
<keyword evidence="1" id="KW-1185">Reference proteome</keyword>
<evidence type="ECO:0000313" key="1">
    <source>
        <dbReference type="Proteomes" id="UP000000437"/>
    </source>
</evidence>